<proteinExistence type="predicted"/>
<evidence type="ECO:0000313" key="1">
    <source>
        <dbReference type="EMBL" id="KAL0484631.1"/>
    </source>
</evidence>
<dbReference type="Proteomes" id="UP001431209">
    <property type="component" value="Unassembled WGS sequence"/>
</dbReference>
<name>A0AAW2Z4C5_9EUKA</name>
<comment type="caution">
    <text evidence="1">The sequence shown here is derived from an EMBL/GenBank/DDBJ whole genome shotgun (WGS) entry which is preliminary data.</text>
</comment>
<keyword evidence="2" id="KW-1185">Reference proteome</keyword>
<dbReference type="AlphaFoldDB" id="A0AAW2Z4C5"/>
<dbReference type="EMBL" id="JAOPGA020001056">
    <property type="protein sequence ID" value="KAL0484631.1"/>
    <property type="molecule type" value="Genomic_DNA"/>
</dbReference>
<evidence type="ECO:0000313" key="2">
    <source>
        <dbReference type="Proteomes" id="UP001431209"/>
    </source>
</evidence>
<accession>A0AAW2Z4C5</accession>
<protein>
    <submittedName>
        <fullName evidence="1">Pkn3</fullName>
    </submittedName>
</protein>
<organism evidence="1 2">
    <name type="scientific">Acrasis kona</name>
    <dbReference type="NCBI Taxonomy" id="1008807"/>
    <lineage>
        <taxon>Eukaryota</taxon>
        <taxon>Discoba</taxon>
        <taxon>Heterolobosea</taxon>
        <taxon>Tetramitia</taxon>
        <taxon>Eutetramitia</taxon>
        <taxon>Acrasidae</taxon>
        <taxon>Acrasis</taxon>
    </lineage>
</organism>
<reference evidence="1 2" key="1">
    <citation type="submission" date="2024-03" db="EMBL/GenBank/DDBJ databases">
        <title>The Acrasis kona genome and developmental transcriptomes reveal deep origins of eukaryotic multicellular pathways.</title>
        <authorList>
            <person name="Sheikh S."/>
            <person name="Fu C.-J."/>
            <person name="Brown M.W."/>
            <person name="Baldauf S.L."/>
        </authorList>
    </citation>
    <scope>NUCLEOTIDE SEQUENCE [LARGE SCALE GENOMIC DNA]</scope>
    <source>
        <strain evidence="1 2">ATCC MYA-3509</strain>
    </source>
</reference>
<gene>
    <name evidence="1" type="ORF">AKO1_003449</name>
</gene>
<sequence length="235" mass="26734">MEQQRTASPDEAYKIKVSVSQDTKPTALPPHNIYPQVPITYGRQLPPTPVVTKPMQQSISPQAKVDNDWTFVERSQPRRNFTFKTIARTGKTVRMQIEQSGAFQAFATIFDDHISLQDNLSQQFGKIVKEKLSIRSTYILQVANKELATCTKRFKFGSEKKLHYEMKQDTRLLKLGGDFAHQGKMTIMYNDNILGELQCDSENQFSAVADANLDPLHVWAMCVIMIDVKTFSSLL</sequence>